<gene>
    <name evidence="5" type="ORF">PLANPX_4911</name>
</gene>
<dbReference type="InterPro" id="IPR047589">
    <property type="entry name" value="DUF11_rpt"/>
</dbReference>
<dbReference type="Proteomes" id="UP000326837">
    <property type="component" value="Chromosome"/>
</dbReference>
<dbReference type="KEGG" id="lpav:PLANPX_4911"/>
<evidence type="ECO:0000313" key="6">
    <source>
        <dbReference type="Proteomes" id="UP000326837"/>
    </source>
</evidence>
<feature type="domain" description="DUF11" evidence="3">
    <location>
        <begin position="618"/>
        <end position="703"/>
    </location>
</feature>
<dbReference type="InterPro" id="IPR001434">
    <property type="entry name" value="OmcB-like_DUF11"/>
</dbReference>
<dbReference type="EMBL" id="AP021861">
    <property type="protein sequence ID" value="BBO35299.1"/>
    <property type="molecule type" value="Genomic_DNA"/>
</dbReference>
<dbReference type="NCBIfam" id="TIGR01451">
    <property type="entry name" value="B_ant_repeat"/>
    <property type="match status" value="1"/>
</dbReference>
<dbReference type="AlphaFoldDB" id="A0A5K7XPI3"/>
<evidence type="ECO:0000256" key="1">
    <source>
        <dbReference type="SAM" id="MobiDB-lite"/>
    </source>
</evidence>
<dbReference type="InterPro" id="IPR011635">
    <property type="entry name" value="CARDB"/>
</dbReference>
<sequence>MMRGLIIAAAVFSLTADNLLAQQPAPNRYVQRNAQVPQPAAAAAPAAAPRMHVDPMVQQTAVANTNSRSPRNGAKPQQTTAKKSGVSSFFSRFKLPSLSGDGGEEQEQATYGDSGSNPPLPYDPSELQQESGSIARRQPQRAGSASAPAASAPAAAPRTATAAPNRPTATRPTTQAAAPAAPAVKRSSPTPSHRRNELAEALSDLAPSTSAVEAQAEEVVEEYVDAEIAAPTAVDGADLPSYLQESAPAARPVAKKSASLDVGAALQAEAPRRPAARPTPQPATVYAEDELAPMPSTTANAPTPTPAARPSVAKRDIADAFRPAPAAIPPAPIADDEYAAAPTPAAPVAAPVVAPKSNNSMRSNSVAAEAPANGVLFTSQQPSISSFIEGPQRIVVGRPAEYRVVVENKGNVAAREVTGTIAAPAGAELVDTSASNGVVERAPIVEGQQPSNEIKWQLYELPAGAKQTLTMQVIPRGGREMQLGVQWNHAPVGGQAVVEIQEPKLQMEISGPAEVMFGKSQRYALTLSNPGNGSAEEVTIELTPPGADKTGVVKHKVGTLAAGETKKIELELTAREAGELKILAAASALGDLHTETSKAVLCRKAELQVDWRGPEKNFAGSVATYYLRVRNPGTAVAEQVSVELNLPAGAELVEASEGHAWDEAGQKVVWSGTSLNPGEERFMEVQCRMSQPGVNKLELTAATAAGDLRDAKSAPVNVEGLADLKLEVTDPQGVVPVGEMAVYEVHIKNNGLTAAKGVNVVAMFSEGVEPSHVEGGQHTIADGRVSFRTLDNVAPGSETIFKIHAKATKSGTHKFRAEVVCQELEVNLAAEETTRFFTGEDRWADASKAYAEEGDTATR</sequence>
<keyword evidence="6" id="KW-1185">Reference proteome</keyword>
<feature type="domain" description="DUF11" evidence="3">
    <location>
        <begin position="723"/>
        <end position="823"/>
    </location>
</feature>
<dbReference type="Pfam" id="PF01345">
    <property type="entry name" value="DUF11"/>
    <property type="match status" value="3"/>
</dbReference>
<feature type="domain" description="CARDB" evidence="4">
    <location>
        <begin position="503"/>
        <end position="585"/>
    </location>
</feature>
<evidence type="ECO:0000313" key="5">
    <source>
        <dbReference type="EMBL" id="BBO35299.1"/>
    </source>
</evidence>
<dbReference type="PANTHER" id="PTHR34819">
    <property type="entry name" value="LARGE CYSTEINE-RICH PERIPLASMIC PROTEIN OMCB"/>
    <property type="match status" value="1"/>
</dbReference>
<keyword evidence="2" id="KW-0732">Signal</keyword>
<name>A0A5K7XPI3_9BACT</name>
<feature type="compositionally biased region" description="Low complexity" evidence="1">
    <location>
        <begin position="140"/>
        <end position="183"/>
    </location>
</feature>
<feature type="compositionally biased region" description="Polar residues" evidence="1">
    <location>
        <begin position="63"/>
        <end position="90"/>
    </location>
</feature>
<feature type="compositionally biased region" description="Polar residues" evidence="1">
    <location>
        <begin position="108"/>
        <end position="117"/>
    </location>
</feature>
<evidence type="ECO:0000259" key="3">
    <source>
        <dbReference type="Pfam" id="PF01345"/>
    </source>
</evidence>
<organism evidence="5 6">
    <name type="scientific">Lacipirellula parvula</name>
    <dbReference type="NCBI Taxonomy" id="2650471"/>
    <lineage>
        <taxon>Bacteria</taxon>
        <taxon>Pseudomonadati</taxon>
        <taxon>Planctomycetota</taxon>
        <taxon>Planctomycetia</taxon>
        <taxon>Pirellulales</taxon>
        <taxon>Lacipirellulaceae</taxon>
        <taxon>Lacipirellula</taxon>
    </lineage>
</organism>
<proteinExistence type="predicted"/>
<dbReference type="InterPro" id="IPR051172">
    <property type="entry name" value="Chlamydia_OmcB"/>
</dbReference>
<dbReference type="Pfam" id="PF07705">
    <property type="entry name" value="CARDB"/>
    <property type="match status" value="1"/>
</dbReference>
<dbReference type="InterPro" id="IPR013783">
    <property type="entry name" value="Ig-like_fold"/>
</dbReference>
<reference evidence="6" key="1">
    <citation type="submission" date="2019-10" db="EMBL/GenBank/DDBJ databases">
        <title>Lacipirellula parvula gen. nov., sp. nov., representing a lineage of planctomycetes widespread in freshwater anoxic habitats, and description of the family Lacipirellulaceae.</title>
        <authorList>
            <person name="Dedysh S.N."/>
            <person name="Kulichevskaya I.S."/>
            <person name="Beletsky A.V."/>
            <person name="Rakitin A.L."/>
            <person name="Mardanov A.V."/>
            <person name="Ivanova A.A."/>
            <person name="Saltykova V.X."/>
            <person name="Rijpstra W.I.C."/>
            <person name="Sinninghe Damste J.S."/>
            <person name="Ravin N.V."/>
        </authorList>
    </citation>
    <scope>NUCLEOTIDE SEQUENCE [LARGE SCALE GENOMIC DNA]</scope>
    <source>
        <strain evidence="6">PX69</strain>
    </source>
</reference>
<dbReference type="Gene3D" id="2.60.40.10">
    <property type="entry name" value="Immunoglobulins"/>
    <property type="match status" value="3"/>
</dbReference>
<feature type="signal peptide" evidence="2">
    <location>
        <begin position="1"/>
        <end position="21"/>
    </location>
</feature>
<protein>
    <recommendedName>
        <fullName evidence="7">Large cysteine-rich periplasmic protein OmcB</fullName>
    </recommendedName>
</protein>
<dbReference type="PANTHER" id="PTHR34819:SF3">
    <property type="entry name" value="CELL SURFACE PROTEIN"/>
    <property type="match status" value="1"/>
</dbReference>
<evidence type="ECO:0008006" key="7">
    <source>
        <dbReference type="Google" id="ProtNLM"/>
    </source>
</evidence>
<evidence type="ECO:0000256" key="2">
    <source>
        <dbReference type="SAM" id="SignalP"/>
    </source>
</evidence>
<dbReference type="RefSeq" id="WP_152100706.1">
    <property type="nucleotide sequence ID" value="NZ_AP021861.1"/>
</dbReference>
<feature type="region of interest" description="Disordered" evidence="1">
    <location>
        <begin position="63"/>
        <end position="196"/>
    </location>
</feature>
<accession>A0A5K7XPI3</accession>
<feature type="domain" description="DUF11" evidence="3">
    <location>
        <begin position="392"/>
        <end position="474"/>
    </location>
</feature>
<feature type="chain" id="PRO_5024933979" description="Large cysteine-rich periplasmic protein OmcB" evidence="2">
    <location>
        <begin position="22"/>
        <end position="859"/>
    </location>
</feature>
<evidence type="ECO:0000259" key="4">
    <source>
        <dbReference type="Pfam" id="PF07705"/>
    </source>
</evidence>